<reference evidence="10" key="3">
    <citation type="submission" date="2025-09" db="UniProtKB">
        <authorList>
            <consortium name="Ensembl"/>
        </authorList>
    </citation>
    <scope>IDENTIFICATION</scope>
</reference>
<evidence type="ECO:0000313" key="10">
    <source>
        <dbReference type="Ensembl" id="ENSSFAP00005045676.1"/>
    </source>
</evidence>
<dbReference type="SUPFAM" id="SSF54403">
    <property type="entry name" value="Cystatin/monellin"/>
    <property type="match status" value="1"/>
</dbReference>
<evidence type="ECO:0000256" key="7">
    <source>
        <dbReference type="ARBA" id="ARBA00023157"/>
    </source>
</evidence>
<dbReference type="GO" id="GO:0006954">
    <property type="term" value="P:inflammatory response"/>
    <property type="evidence" value="ECO:0007669"/>
    <property type="project" value="UniProtKB-KW"/>
</dbReference>
<keyword evidence="3" id="KW-0145">Chemotaxis</keyword>
<reference evidence="10" key="1">
    <citation type="submission" date="2019-06" db="EMBL/GenBank/DDBJ databases">
        <authorList>
            <consortium name="Wellcome Sanger Institute Data Sharing"/>
        </authorList>
    </citation>
    <scope>NUCLEOTIDE SEQUENCE [LARGE SCALE GENOMIC DNA]</scope>
</reference>
<keyword evidence="6" id="KW-0221">Differentiation</keyword>
<sequence length="214" mass="23580">MKIKLWDKYGYFSLSYLERKKSGLDVLSLFTAQGGWCSPLPPFTLTAPDTMAASLLWLLGLGALLLPSEAQEAYDSLPETFRRGVDLALEKLDSHAGIQHHFVFSRSVTQSDIEAGFGVVFIYHHFYLKPTKCPKGTADPSGCQLRNDRPMIDCAVCYKTFGGGIEQEPKPYVHCVHKPALTEEMKTTRVNHCNTLGYSSGSPTLLASTGNSDV</sequence>
<evidence type="ECO:0000256" key="1">
    <source>
        <dbReference type="ARBA" id="ARBA00004613"/>
    </source>
</evidence>
<keyword evidence="5" id="KW-0732">Signal</keyword>
<protein>
    <recommendedName>
        <fullName evidence="2">Retinoic acid receptor responder protein 2</fullName>
    </recommendedName>
    <alternativeName>
        <fullName evidence="9">Chemerin</fullName>
    </alternativeName>
</protein>
<organism evidence="10 11">
    <name type="scientific">Salarias fasciatus</name>
    <name type="common">Jewelled blenny</name>
    <name type="synonym">Blennius fasciatus</name>
    <dbReference type="NCBI Taxonomy" id="181472"/>
    <lineage>
        <taxon>Eukaryota</taxon>
        <taxon>Metazoa</taxon>
        <taxon>Chordata</taxon>
        <taxon>Craniata</taxon>
        <taxon>Vertebrata</taxon>
        <taxon>Euteleostomi</taxon>
        <taxon>Actinopterygii</taxon>
        <taxon>Neopterygii</taxon>
        <taxon>Teleostei</taxon>
        <taxon>Neoteleostei</taxon>
        <taxon>Acanthomorphata</taxon>
        <taxon>Ovalentaria</taxon>
        <taxon>Blenniimorphae</taxon>
        <taxon>Blenniiformes</taxon>
        <taxon>Blennioidei</taxon>
        <taxon>Blenniidae</taxon>
        <taxon>Salariinae</taxon>
        <taxon>Salarias</taxon>
    </lineage>
</organism>
<dbReference type="InterPro" id="IPR046350">
    <property type="entry name" value="Cystatin_sf"/>
</dbReference>
<dbReference type="PANTHER" id="PTHR15106">
    <property type="entry name" value="RETINOIC ACID RECEPTOR RESPONDER PROTEIN 2"/>
    <property type="match status" value="1"/>
</dbReference>
<dbReference type="InterPro" id="IPR029562">
    <property type="entry name" value="Chemerin"/>
</dbReference>
<accession>A0A672IUU7</accession>
<dbReference type="GO" id="GO:0030154">
    <property type="term" value="P:cell differentiation"/>
    <property type="evidence" value="ECO:0007669"/>
    <property type="project" value="UniProtKB-KW"/>
</dbReference>
<evidence type="ECO:0000256" key="4">
    <source>
        <dbReference type="ARBA" id="ARBA00022525"/>
    </source>
</evidence>
<keyword evidence="8" id="KW-0395">Inflammatory response</keyword>
<dbReference type="OMA" id="AGIQHHF"/>
<dbReference type="InParanoid" id="A0A672IUU7"/>
<evidence type="ECO:0000256" key="5">
    <source>
        <dbReference type="ARBA" id="ARBA00022729"/>
    </source>
</evidence>
<dbReference type="GO" id="GO:0050994">
    <property type="term" value="P:regulation of lipid catabolic process"/>
    <property type="evidence" value="ECO:0007669"/>
    <property type="project" value="InterPro"/>
</dbReference>
<evidence type="ECO:0000256" key="2">
    <source>
        <dbReference type="ARBA" id="ARBA00018808"/>
    </source>
</evidence>
<keyword evidence="4" id="KW-0964">Secreted</keyword>
<evidence type="ECO:0000256" key="3">
    <source>
        <dbReference type="ARBA" id="ARBA00022500"/>
    </source>
</evidence>
<evidence type="ECO:0000256" key="8">
    <source>
        <dbReference type="ARBA" id="ARBA00023198"/>
    </source>
</evidence>
<evidence type="ECO:0000313" key="11">
    <source>
        <dbReference type="Proteomes" id="UP000472267"/>
    </source>
</evidence>
<dbReference type="FunCoup" id="A0A672IUU7">
    <property type="interactions" value="29"/>
</dbReference>
<dbReference type="PANTHER" id="PTHR15106:SF2">
    <property type="entry name" value="RETINOIC ACID RECEPTOR RESPONDER PROTEIN 2"/>
    <property type="match status" value="1"/>
</dbReference>
<dbReference type="GO" id="GO:0005576">
    <property type="term" value="C:extracellular region"/>
    <property type="evidence" value="ECO:0007669"/>
    <property type="project" value="UniProtKB-SubCell"/>
</dbReference>
<dbReference type="Proteomes" id="UP000472267">
    <property type="component" value="Chromosome 9"/>
</dbReference>
<dbReference type="Ensembl" id="ENSSFAT00005047253.1">
    <property type="protein sequence ID" value="ENSSFAP00005045676.1"/>
    <property type="gene ID" value="ENSSFAG00005022345.1"/>
</dbReference>
<keyword evidence="11" id="KW-1185">Reference proteome</keyword>
<reference evidence="10" key="2">
    <citation type="submission" date="2025-08" db="UniProtKB">
        <authorList>
            <consortium name="Ensembl"/>
        </authorList>
    </citation>
    <scope>IDENTIFICATION</scope>
</reference>
<comment type="subcellular location">
    <subcellularLocation>
        <location evidence="1">Secreted</location>
    </subcellularLocation>
</comment>
<proteinExistence type="predicted"/>
<keyword evidence="7" id="KW-1015">Disulfide bond</keyword>
<evidence type="ECO:0000256" key="6">
    <source>
        <dbReference type="ARBA" id="ARBA00022782"/>
    </source>
</evidence>
<evidence type="ECO:0000256" key="9">
    <source>
        <dbReference type="ARBA" id="ARBA00032785"/>
    </source>
</evidence>
<dbReference type="GO" id="GO:0005102">
    <property type="term" value="F:signaling receptor binding"/>
    <property type="evidence" value="ECO:0007669"/>
    <property type="project" value="InterPro"/>
</dbReference>
<dbReference type="AlphaFoldDB" id="A0A672IUU7"/>
<dbReference type="GO" id="GO:0006935">
    <property type="term" value="P:chemotaxis"/>
    <property type="evidence" value="ECO:0007669"/>
    <property type="project" value="UniProtKB-KW"/>
</dbReference>
<name>A0A672IUU7_SALFA</name>